<evidence type="ECO:0000256" key="9">
    <source>
        <dbReference type="ARBA" id="ARBA00022737"/>
    </source>
</evidence>
<reference evidence="12" key="2">
    <citation type="journal article" date="2023" name="BMC Genomics">
        <title>Pest status, molecular evolution, and epigenetic factors derived from the genome assembly of Frankliniella fusca, a thysanopteran phytovirus vector.</title>
        <authorList>
            <person name="Catto M.A."/>
            <person name="Labadie P.E."/>
            <person name="Jacobson A.L."/>
            <person name="Kennedy G.G."/>
            <person name="Srinivasan R."/>
            <person name="Hunt B.G."/>
        </authorList>
    </citation>
    <scope>NUCLEOTIDE SEQUENCE</scope>
    <source>
        <strain evidence="12">PL_HMW_Pooled</strain>
    </source>
</reference>
<organism evidence="12 13">
    <name type="scientific">Frankliniella fusca</name>
    <dbReference type="NCBI Taxonomy" id="407009"/>
    <lineage>
        <taxon>Eukaryota</taxon>
        <taxon>Metazoa</taxon>
        <taxon>Ecdysozoa</taxon>
        <taxon>Arthropoda</taxon>
        <taxon>Hexapoda</taxon>
        <taxon>Insecta</taxon>
        <taxon>Pterygota</taxon>
        <taxon>Neoptera</taxon>
        <taxon>Paraneoptera</taxon>
        <taxon>Thysanoptera</taxon>
        <taxon>Terebrantia</taxon>
        <taxon>Thripoidea</taxon>
        <taxon>Thripidae</taxon>
        <taxon>Frankliniella</taxon>
    </lineage>
</organism>
<accession>A0AAE1LU49</accession>
<dbReference type="EMBL" id="JAHWGI010001411">
    <property type="protein sequence ID" value="KAK3930472.1"/>
    <property type="molecule type" value="Genomic_DNA"/>
</dbReference>
<dbReference type="InterPro" id="IPR037289">
    <property type="entry name" value="Elp2"/>
</dbReference>
<evidence type="ECO:0000313" key="13">
    <source>
        <dbReference type="Proteomes" id="UP001219518"/>
    </source>
</evidence>
<keyword evidence="10" id="KW-0539">Nucleus</keyword>
<dbReference type="GO" id="GO:0033588">
    <property type="term" value="C:elongator holoenzyme complex"/>
    <property type="evidence" value="ECO:0007669"/>
    <property type="project" value="InterPro"/>
</dbReference>
<evidence type="ECO:0000256" key="10">
    <source>
        <dbReference type="ARBA" id="ARBA00023242"/>
    </source>
</evidence>
<dbReference type="PROSITE" id="PS50082">
    <property type="entry name" value="WD_REPEATS_2"/>
    <property type="match status" value="2"/>
</dbReference>
<dbReference type="InterPro" id="IPR036322">
    <property type="entry name" value="WD40_repeat_dom_sf"/>
</dbReference>
<evidence type="ECO:0000256" key="3">
    <source>
        <dbReference type="ARBA" id="ARBA00005043"/>
    </source>
</evidence>
<evidence type="ECO:0000256" key="4">
    <source>
        <dbReference type="ARBA" id="ARBA00005881"/>
    </source>
</evidence>
<keyword evidence="6" id="KW-0963">Cytoplasm</keyword>
<name>A0AAE1LU49_9NEOP</name>
<evidence type="ECO:0000256" key="7">
    <source>
        <dbReference type="ARBA" id="ARBA00022574"/>
    </source>
</evidence>
<comment type="subcellular location">
    <subcellularLocation>
        <location evidence="2">Cytoplasm</location>
    </subcellularLocation>
    <subcellularLocation>
        <location evidence="1">Nucleus</location>
    </subcellularLocation>
</comment>
<keyword evidence="9" id="KW-0677">Repeat</keyword>
<dbReference type="PANTHER" id="PTHR44111">
    <property type="entry name" value="ELONGATOR COMPLEX PROTEIN 2"/>
    <property type="match status" value="1"/>
</dbReference>
<dbReference type="Pfam" id="PF00400">
    <property type="entry name" value="WD40"/>
    <property type="match status" value="7"/>
</dbReference>
<gene>
    <name evidence="12" type="ORF">KUF71_005206</name>
</gene>
<dbReference type="FunFam" id="2.130.10.10:FF:000400">
    <property type="entry name" value="Elongator acetyltransferase complex subunit 2"/>
    <property type="match status" value="1"/>
</dbReference>
<evidence type="ECO:0000256" key="5">
    <source>
        <dbReference type="ARBA" id="ARBA00020267"/>
    </source>
</evidence>
<sequence length="824" mass="90490">MAASCEARYISTACNRTPGSLSWGKNNLICFGACNSVALYNPKDAKITNTLCHHKGRVNAVKWVQTPGSREENLSEIEIVSVSSDKTGIVWSKDGNNLFQPSAILTGHSDVVTVVDAIYLPHSSSNKYPALLVVTGSADSSAKIWIRNSGNKQINCSDTLCSGSGLYLSIKLCLLPNTNTPLLAIATDDAKIHLYSVATEPPLLCHVHALVGHEDWIRCIDFTVSDDGDILLASGGQDMLIRIWRLSPRCGKTNDSSSDEFDPSKEIKLEEEIFSISSEGVDSYWAATVDSVLAGHEGWVYSVCWHPKIIDGSGHEVQPLYLLSASLDKTMVLWTPGLGNDEDSVWLEKARVGEVGGNTLGFYGCQFAPDGHSILAHGYQGSFHLWHLDLDTEIWQPGLSVGGHFDEVTDLGWEPGGTFVISVSYDQTSRLHAPWIQDGGKVSWHELARPQVHGYDIQCLAILSRYQYASGAEEKIVRVFKAPGNFIENFQRICGVQESNVDELLAAMPTGASVPSLGLSNKAVFNEDTSLPAGFNNQCNEFPEGYFTPVCLAEPPKEEDLLQNTLWPEIQKLYGHGYELYSLAASNNGKLLASACKASSSQHASIILWDAQNWQQLQKLQSHELTVTRLVFSPNDKYLLSVSRDRCWSIFENETNSSFKLVASTNKSNGIHTRIIWCCAWTHDSKFFSTGSREGKIVIWGGHIPTKEGASLGYWSAATAPLLLKESVTSLTFAPQQRSDASYMLGAGLENGHIVLYSWQYQKDDPWSLIASLNQDLAHHLTVKQLAFRPQLGDIGEKKLSVLLLASAGADHIVKIHAIPFDEM</sequence>
<reference evidence="12" key="1">
    <citation type="submission" date="2021-07" db="EMBL/GenBank/DDBJ databases">
        <authorList>
            <person name="Catto M.A."/>
            <person name="Jacobson A."/>
            <person name="Kennedy G."/>
            <person name="Labadie P."/>
            <person name="Hunt B.G."/>
            <person name="Srinivasan R."/>
        </authorList>
    </citation>
    <scope>NUCLEOTIDE SEQUENCE</scope>
    <source>
        <strain evidence="12">PL_HMW_Pooled</strain>
        <tissue evidence="12">Head</tissue>
    </source>
</reference>
<dbReference type="SUPFAM" id="SSF50978">
    <property type="entry name" value="WD40 repeat-like"/>
    <property type="match status" value="3"/>
</dbReference>
<comment type="caution">
    <text evidence="12">The sequence shown here is derived from an EMBL/GenBank/DDBJ whole genome shotgun (WGS) entry which is preliminary data.</text>
</comment>
<evidence type="ECO:0000256" key="6">
    <source>
        <dbReference type="ARBA" id="ARBA00022490"/>
    </source>
</evidence>
<feature type="repeat" description="WD" evidence="11">
    <location>
        <begin position="210"/>
        <end position="247"/>
    </location>
</feature>
<keyword evidence="7 11" id="KW-0853">WD repeat</keyword>
<dbReference type="SMART" id="SM00320">
    <property type="entry name" value="WD40"/>
    <property type="match status" value="11"/>
</dbReference>
<protein>
    <recommendedName>
        <fullName evidence="5">Elongator complex protein 2</fullName>
    </recommendedName>
</protein>
<comment type="similarity">
    <text evidence="4">Belongs to the WD repeat ELP2 family.</text>
</comment>
<proteinExistence type="inferred from homology"/>
<dbReference type="GO" id="GO:0005634">
    <property type="term" value="C:nucleus"/>
    <property type="evidence" value="ECO:0007669"/>
    <property type="project" value="UniProtKB-SubCell"/>
</dbReference>
<comment type="pathway">
    <text evidence="3">tRNA modification; 5-methoxycarbonylmethyl-2-thiouridine-tRNA biosynthesis.</text>
</comment>
<evidence type="ECO:0000256" key="8">
    <source>
        <dbReference type="ARBA" id="ARBA00022694"/>
    </source>
</evidence>
<evidence type="ECO:0000256" key="2">
    <source>
        <dbReference type="ARBA" id="ARBA00004496"/>
    </source>
</evidence>
<evidence type="ECO:0000313" key="12">
    <source>
        <dbReference type="EMBL" id="KAK3930472.1"/>
    </source>
</evidence>
<keyword evidence="8" id="KW-0819">tRNA processing</keyword>
<evidence type="ECO:0000256" key="11">
    <source>
        <dbReference type="PROSITE-ProRule" id="PRU00221"/>
    </source>
</evidence>
<dbReference type="AlphaFoldDB" id="A0AAE1LU49"/>
<dbReference type="GO" id="GO:0005737">
    <property type="term" value="C:cytoplasm"/>
    <property type="evidence" value="ECO:0007669"/>
    <property type="project" value="UniProtKB-SubCell"/>
</dbReference>
<dbReference type="Proteomes" id="UP001219518">
    <property type="component" value="Unassembled WGS sequence"/>
</dbReference>
<dbReference type="PANTHER" id="PTHR44111:SF1">
    <property type="entry name" value="ELONGATOR COMPLEX PROTEIN 2"/>
    <property type="match status" value="1"/>
</dbReference>
<dbReference type="InterPro" id="IPR015943">
    <property type="entry name" value="WD40/YVTN_repeat-like_dom_sf"/>
</dbReference>
<dbReference type="InterPro" id="IPR001680">
    <property type="entry name" value="WD40_rpt"/>
</dbReference>
<dbReference type="Gene3D" id="2.130.10.10">
    <property type="entry name" value="YVTN repeat-like/Quinoprotein amine dehydrogenase"/>
    <property type="match status" value="4"/>
</dbReference>
<dbReference type="GO" id="GO:0002098">
    <property type="term" value="P:tRNA wobble uridine modification"/>
    <property type="evidence" value="ECO:0007669"/>
    <property type="project" value="InterPro"/>
</dbReference>
<keyword evidence="13" id="KW-1185">Reference proteome</keyword>
<evidence type="ECO:0000256" key="1">
    <source>
        <dbReference type="ARBA" id="ARBA00004123"/>
    </source>
</evidence>
<feature type="repeat" description="WD" evidence="11">
    <location>
        <begin position="620"/>
        <end position="661"/>
    </location>
</feature>